<reference evidence="1" key="1">
    <citation type="journal article" date="2014" name="Int. J. Syst. Evol. Microbiol.">
        <title>Complete genome sequence of Corynebacterium casei LMG S-19264T (=DSM 44701T), isolated from a smear-ripened cheese.</title>
        <authorList>
            <consortium name="US DOE Joint Genome Institute (JGI-PGF)"/>
            <person name="Walter F."/>
            <person name="Albersmeier A."/>
            <person name="Kalinowski J."/>
            <person name="Ruckert C."/>
        </authorList>
    </citation>
    <scope>NUCLEOTIDE SEQUENCE</scope>
    <source>
        <strain evidence="1">KCTC 12711</strain>
    </source>
</reference>
<dbReference type="Proteomes" id="UP000614811">
    <property type="component" value="Unassembled WGS sequence"/>
</dbReference>
<organism evidence="1 2">
    <name type="scientific">Arenicella chitinivorans</name>
    <dbReference type="NCBI Taxonomy" id="1329800"/>
    <lineage>
        <taxon>Bacteria</taxon>
        <taxon>Pseudomonadati</taxon>
        <taxon>Pseudomonadota</taxon>
        <taxon>Gammaproteobacteria</taxon>
        <taxon>Arenicellales</taxon>
        <taxon>Arenicellaceae</taxon>
        <taxon>Arenicella</taxon>
    </lineage>
</organism>
<dbReference type="AlphaFoldDB" id="A0A918S2D3"/>
<dbReference type="EMBL" id="BMXA01000009">
    <property type="protein sequence ID" value="GHA21077.1"/>
    <property type="molecule type" value="Genomic_DNA"/>
</dbReference>
<accession>A0A918S2D3</accession>
<reference evidence="1" key="2">
    <citation type="submission" date="2020-09" db="EMBL/GenBank/DDBJ databases">
        <authorList>
            <person name="Sun Q."/>
            <person name="Kim S."/>
        </authorList>
    </citation>
    <scope>NUCLEOTIDE SEQUENCE</scope>
    <source>
        <strain evidence="1">KCTC 12711</strain>
    </source>
</reference>
<name>A0A918S2D3_9GAMM</name>
<evidence type="ECO:0000313" key="1">
    <source>
        <dbReference type="EMBL" id="GHA21077.1"/>
    </source>
</evidence>
<keyword evidence="2" id="KW-1185">Reference proteome</keyword>
<sequence>MSKSTPNSRAECDVLPSDMTATKMWCRLVNSPIHQKQAAVHAPTMPNANSMMVMPDFGGTPRRNVGASGAGISPRKICAAIRTEADFERCSGRAARLKSASPCSTGIGKMDDPSVWVCSGHKSMWPRAAALPANDIAGRKMLSDNP</sequence>
<proteinExistence type="predicted"/>
<evidence type="ECO:0000313" key="2">
    <source>
        <dbReference type="Proteomes" id="UP000614811"/>
    </source>
</evidence>
<comment type="caution">
    <text evidence="1">The sequence shown here is derived from an EMBL/GenBank/DDBJ whole genome shotgun (WGS) entry which is preliminary data.</text>
</comment>
<gene>
    <name evidence="1" type="ORF">GCM10008090_33790</name>
</gene>
<protein>
    <submittedName>
        <fullName evidence="1">Uncharacterized protein</fullName>
    </submittedName>
</protein>